<feature type="domain" description="Rhodanese" evidence="7">
    <location>
        <begin position="487"/>
        <end position="575"/>
    </location>
</feature>
<evidence type="ECO:0000313" key="9">
    <source>
        <dbReference type="Proteomes" id="UP000317369"/>
    </source>
</evidence>
<keyword evidence="4" id="KW-0274">FAD</keyword>
<dbReference type="PRINTS" id="PR00411">
    <property type="entry name" value="PNDRDTASEI"/>
</dbReference>
<keyword evidence="3" id="KW-0285">Flavoprotein</keyword>
<evidence type="ECO:0000259" key="7">
    <source>
        <dbReference type="PROSITE" id="PS50206"/>
    </source>
</evidence>
<comment type="cofactor">
    <cofactor evidence="1">
        <name>FAD</name>
        <dbReference type="ChEBI" id="CHEBI:57692"/>
    </cofactor>
</comment>
<keyword evidence="6" id="KW-0676">Redox-active center</keyword>
<dbReference type="KEGG" id="pcor:KS4_20020"/>
<evidence type="ECO:0000256" key="3">
    <source>
        <dbReference type="ARBA" id="ARBA00022630"/>
    </source>
</evidence>
<evidence type="ECO:0000256" key="6">
    <source>
        <dbReference type="ARBA" id="ARBA00023284"/>
    </source>
</evidence>
<protein>
    <submittedName>
        <fullName evidence="8">Coenzyme A disulfide reductase</fullName>
        <ecNumber evidence="8">1.8.1.14</ecNumber>
    </submittedName>
</protein>
<dbReference type="Proteomes" id="UP000317369">
    <property type="component" value="Chromosome"/>
</dbReference>
<reference evidence="8 9" key="1">
    <citation type="submission" date="2019-02" db="EMBL/GenBank/DDBJ databases">
        <title>Deep-cultivation of Planctomycetes and their phenomic and genomic characterization uncovers novel biology.</title>
        <authorList>
            <person name="Wiegand S."/>
            <person name="Jogler M."/>
            <person name="Boedeker C."/>
            <person name="Pinto D."/>
            <person name="Vollmers J."/>
            <person name="Rivas-Marin E."/>
            <person name="Kohn T."/>
            <person name="Peeters S.H."/>
            <person name="Heuer A."/>
            <person name="Rast P."/>
            <person name="Oberbeckmann S."/>
            <person name="Bunk B."/>
            <person name="Jeske O."/>
            <person name="Meyerdierks A."/>
            <person name="Storesund J.E."/>
            <person name="Kallscheuer N."/>
            <person name="Luecker S."/>
            <person name="Lage O.M."/>
            <person name="Pohl T."/>
            <person name="Merkel B.J."/>
            <person name="Hornburger P."/>
            <person name="Mueller R.-W."/>
            <person name="Bruemmer F."/>
            <person name="Labrenz M."/>
            <person name="Spormann A.M."/>
            <person name="Op den Camp H."/>
            <person name="Overmann J."/>
            <person name="Amann R."/>
            <person name="Jetten M.S.M."/>
            <person name="Mascher T."/>
            <person name="Medema M.H."/>
            <person name="Devos D.P."/>
            <person name="Kaster A.-K."/>
            <person name="Ovreas L."/>
            <person name="Rohde M."/>
            <person name="Galperin M.Y."/>
            <person name="Jogler C."/>
        </authorList>
    </citation>
    <scope>NUCLEOTIDE SEQUENCE [LARGE SCALE GENOMIC DNA]</scope>
    <source>
        <strain evidence="8 9">KS4</strain>
    </source>
</reference>
<dbReference type="PRINTS" id="PR00368">
    <property type="entry name" value="FADPNR"/>
</dbReference>
<dbReference type="SUPFAM" id="SSF55424">
    <property type="entry name" value="FAD/NAD-linked reductases, dimerisation (C-terminal) domain"/>
    <property type="match status" value="1"/>
</dbReference>
<dbReference type="GO" id="GO:0050451">
    <property type="term" value="F:CoA-disulfide reductase (NADPH) activity"/>
    <property type="evidence" value="ECO:0007669"/>
    <property type="project" value="UniProtKB-EC"/>
</dbReference>
<dbReference type="Pfam" id="PF00581">
    <property type="entry name" value="Rhodanese"/>
    <property type="match status" value="1"/>
</dbReference>
<dbReference type="InterPro" id="IPR004099">
    <property type="entry name" value="Pyr_nucl-diS_OxRdtase_dimer"/>
</dbReference>
<dbReference type="InterPro" id="IPR001763">
    <property type="entry name" value="Rhodanese-like_dom"/>
</dbReference>
<keyword evidence="5 8" id="KW-0560">Oxidoreductase</keyword>
<evidence type="ECO:0000256" key="2">
    <source>
        <dbReference type="ARBA" id="ARBA00009130"/>
    </source>
</evidence>
<dbReference type="PANTHER" id="PTHR43429">
    <property type="entry name" value="PYRIDINE NUCLEOTIDE-DISULFIDE OXIDOREDUCTASE DOMAIN-CONTAINING"/>
    <property type="match status" value="1"/>
</dbReference>
<dbReference type="EC" id="1.8.1.14" evidence="8"/>
<dbReference type="InterPro" id="IPR016156">
    <property type="entry name" value="FAD/NAD-linked_Rdtase_dimer_sf"/>
</dbReference>
<dbReference type="OrthoDB" id="9802028at2"/>
<dbReference type="SMART" id="SM00450">
    <property type="entry name" value="RHOD"/>
    <property type="match status" value="1"/>
</dbReference>
<dbReference type="Gene3D" id="3.40.250.10">
    <property type="entry name" value="Rhodanese-like domain"/>
    <property type="match status" value="1"/>
</dbReference>
<dbReference type="InterPro" id="IPR023753">
    <property type="entry name" value="FAD/NAD-binding_dom"/>
</dbReference>
<dbReference type="AlphaFoldDB" id="A0A517YUW0"/>
<sequence>MNNRDNNTSASTIVIIGGVAGGASAATRARRINEHANIILLEKDGYVSFANCGLPYYIGGEIQQREKLLVAKPELLINRYNIDVRVHNKATAIDKLNKQITVENTQTGETYTLPYNQLILSPGARPIVPPIPGIETENVYTLRNVEDTDRIKSFLDLNPNIKHITVVGAGFIGLEMVEQLHNLNIAVTLIELQPQVLPLLDPDFAIMLEDELTQNNIDVLTGDGLQTINPDEQNKIASVTLNSGKTIDTDMVLLGIGVAPNNELATDANIPIGDRGGIKTNLKHQTADPAIYAVGDVAEYVYKPTNQTMRVPLAGPANRAGRIAGTYAASYNPDNEKRYTPHDAHKLDMSPVLGTSAVRVFSLTAAMTGLSLKMARNTDQNIASVTVTANHHVGYYPGATPITLKLVYNADTGLILGAQAIGKNAVDKRIDVIATLMHMNGTVHDLIGLDLVYAPPFGAAKDIVHQAGFAATNQLNNIVNVIQPDEISSEMQILDVRTDSEHAANQIPSSLHIPLDDLRNRIDELNADITYAVICGSGLRSYIATRILTQRGIENVHNVSGGMTSWLRHQKAAKPQQATV</sequence>
<dbReference type="SUPFAM" id="SSF51905">
    <property type="entry name" value="FAD/NAD(P)-binding domain"/>
    <property type="match status" value="2"/>
</dbReference>
<accession>A0A517YUW0</accession>
<name>A0A517YUW0_9BACT</name>
<dbReference type="EMBL" id="CP036425">
    <property type="protein sequence ID" value="QDU33942.1"/>
    <property type="molecule type" value="Genomic_DNA"/>
</dbReference>
<gene>
    <name evidence="8" type="primary">cdr</name>
    <name evidence="8" type="ORF">KS4_20020</name>
</gene>
<evidence type="ECO:0000256" key="4">
    <source>
        <dbReference type="ARBA" id="ARBA00022827"/>
    </source>
</evidence>
<comment type="similarity">
    <text evidence="2">Belongs to the class-III pyridine nucleotide-disulfide oxidoreductase family.</text>
</comment>
<dbReference type="InterPro" id="IPR036873">
    <property type="entry name" value="Rhodanese-like_dom_sf"/>
</dbReference>
<dbReference type="PROSITE" id="PS50206">
    <property type="entry name" value="RHODANESE_3"/>
    <property type="match status" value="1"/>
</dbReference>
<evidence type="ECO:0000256" key="5">
    <source>
        <dbReference type="ARBA" id="ARBA00023002"/>
    </source>
</evidence>
<dbReference type="InterPro" id="IPR050260">
    <property type="entry name" value="FAD-bd_OxRdtase"/>
</dbReference>
<dbReference type="RefSeq" id="WP_145077395.1">
    <property type="nucleotide sequence ID" value="NZ_CP036425.1"/>
</dbReference>
<dbReference type="Pfam" id="PF02852">
    <property type="entry name" value="Pyr_redox_dim"/>
    <property type="match status" value="1"/>
</dbReference>
<dbReference type="PANTHER" id="PTHR43429:SF1">
    <property type="entry name" value="NAD(P)H SULFUR OXIDOREDUCTASE (COA-DEPENDENT)"/>
    <property type="match status" value="1"/>
</dbReference>
<dbReference type="Pfam" id="PF07992">
    <property type="entry name" value="Pyr_redox_2"/>
    <property type="match status" value="1"/>
</dbReference>
<evidence type="ECO:0000313" key="8">
    <source>
        <dbReference type="EMBL" id="QDU33942.1"/>
    </source>
</evidence>
<keyword evidence="9" id="KW-1185">Reference proteome</keyword>
<dbReference type="SUPFAM" id="SSF52821">
    <property type="entry name" value="Rhodanese/Cell cycle control phosphatase"/>
    <property type="match status" value="1"/>
</dbReference>
<organism evidence="8 9">
    <name type="scientific">Poriferisphaera corsica</name>
    <dbReference type="NCBI Taxonomy" id="2528020"/>
    <lineage>
        <taxon>Bacteria</taxon>
        <taxon>Pseudomonadati</taxon>
        <taxon>Planctomycetota</taxon>
        <taxon>Phycisphaerae</taxon>
        <taxon>Phycisphaerales</taxon>
        <taxon>Phycisphaeraceae</taxon>
        <taxon>Poriferisphaera</taxon>
    </lineage>
</organism>
<proteinExistence type="inferred from homology"/>
<dbReference type="InterPro" id="IPR036188">
    <property type="entry name" value="FAD/NAD-bd_sf"/>
</dbReference>
<evidence type="ECO:0000256" key="1">
    <source>
        <dbReference type="ARBA" id="ARBA00001974"/>
    </source>
</evidence>
<dbReference type="Gene3D" id="3.50.50.60">
    <property type="entry name" value="FAD/NAD(P)-binding domain"/>
    <property type="match status" value="3"/>
</dbReference>